<proteinExistence type="inferred from homology"/>
<sequence length="140" mass="15116">MSVERATKSGFALEAQQKVHNKYDEVLGNQLLSWIALTTGEVMDTSGSMENFVALLKDGTALCKYVEQDPNAVLICLSSLARKSEKLFGKPGLGPKEAAGEKRQWTEEQLRAGDSIIGLQMGSNKGANASGINMGNTRHM</sequence>
<dbReference type="PANTHER" id="PTHR47385">
    <property type="entry name" value="CALPONIN"/>
    <property type="match status" value="1"/>
</dbReference>
<comment type="similarity">
    <text evidence="1">Belongs to the calponin family.</text>
</comment>
<evidence type="ECO:0000256" key="1">
    <source>
        <dbReference type="ARBA" id="ARBA00009631"/>
    </source>
</evidence>
<reference evidence="2" key="1">
    <citation type="submission" date="2023-06" db="EMBL/GenBank/DDBJ databases">
        <title>Genomic analysis of the entomopathogenic nematode Steinernema hermaphroditum.</title>
        <authorList>
            <person name="Schwarz E.M."/>
            <person name="Heppert J.K."/>
            <person name="Baniya A."/>
            <person name="Schwartz H.T."/>
            <person name="Tan C.-H."/>
            <person name="Antoshechkin I."/>
            <person name="Sternberg P.W."/>
            <person name="Goodrich-Blair H."/>
            <person name="Dillman A.R."/>
        </authorList>
    </citation>
    <scope>NUCLEOTIDE SEQUENCE</scope>
    <source>
        <strain evidence="2">PS9179</strain>
        <tissue evidence="2">Whole animal</tissue>
    </source>
</reference>
<dbReference type="Proteomes" id="UP001175271">
    <property type="component" value="Unassembled WGS sequence"/>
</dbReference>
<dbReference type="PANTHER" id="PTHR47385:SF14">
    <property type="entry name" value="TRANSGELIN"/>
    <property type="match status" value="1"/>
</dbReference>
<dbReference type="Pfam" id="PF00402">
    <property type="entry name" value="Calponin"/>
    <property type="match status" value="1"/>
</dbReference>
<dbReference type="SUPFAM" id="SSF47576">
    <property type="entry name" value="Calponin-homology domain, CH-domain"/>
    <property type="match status" value="1"/>
</dbReference>
<gene>
    <name evidence="2" type="ORF">QR680_009245</name>
</gene>
<dbReference type="EMBL" id="JAUCMV010000001">
    <property type="protein sequence ID" value="KAK0425523.1"/>
    <property type="molecule type" value="Genomic_DNA"/>
</dbReference>
<dbReference type="Gene3D" id="1.10.418.10">
    <property type="entry name" value="Calponin-like domain"/>
    <property type="match status" value="1"/>
</dbReference>
<comment type="caution">
    <text evidence="2">The sequence shown here is derived from an EMBL/GenBank/DDBJ whole genome shotgun (WGS) entry which is preliminary data.</text>
</comment>
<evidence type="ECO:0008006" key="4">
    <source>
        <dbReference type="Google" id="ProtNLM"/>
    </source>
</evidence>
<dbReference type="PROSITE" id="PS51122">
    <property type="entry name" value="CALPONIN_2"/>
    <property type="match status" value="1"/>
</dbReference>
<evidence type="ECO:0000313" key="3">
    <source>
        <dbReference type="Proteomes" id="UP001175271"/>
    </source>
</evidence>
<dbReference type="GO" id="GO:0015629">
    <property type="term" value="C:actin cytoskeleton"/>
    <property type="evidence" value="ECO:0007669"/>
    <property type="project" value="TreeGrafter"/>
</dbReference>
<dbReference type="GO" id="GO:0051015">
    <property type="term" value="F:actin filament binding"/>
    <property type="evidence" value="ECO:0007669"/>
    <property type="project" value="TreeGrafter"/>
</dbReference>
<dbReference type="InterPro" id="IPR036872">
    <property type="entry name" value="CH_dom_sf"/>
</dbReference>
<dbReference type="InterPro" id="IPR000557">
    <property type="entry name" value="Calponin_repeat"/>
</dbReference>
<accession>A0AA39M9C2</accession>
<dbReference type="AlphaFoldDB" id="A0AA39M9C2"/>
<dbReference type="InterPro" id="IPR050606">
    <property type="entry name" value="Calponin-like"/>
</dbReference>
<keyword evidence="3" id="KW-1185">Reference proteome</keyword>
<protein>
    <recommendedName>
        <fullName evidence="4">Calponin-homology (CH) domain-containing protein</fullName>
    </recommendedName>
</protein>
<name>A0AA39M9C2_9BILA</name>
<dbReference type="GO" id="GO:0007015">
    <property type="term" value="P:actin filament organization"/>
    <property type="evidence" value="ECO:0007669"/>
    <property type="project" value="TreeGrafter"/>
</dbReference>
<organism evidence="2 3">
    <name type="scientific">Steinernema hermaphroditum</name>
    <dbReference type="NCBI Taxonomy" id="289476"/>
    <lineage>
        <taxon>Eukaryota</taxon>
        <taxon>Metazoa</taxon>
        <taxon>Ecdysozoa</taxon>
        <taxon>Nematoda</taxon>
        <taxon>Chromadorea</taxon>
        <taxon>Rhabditida</taxon>
        <taxon>Tylenchina</taxon>
        <taxon>Panagrolaimomorpha</taxon>
        <taxon>Strongyloidoidea</taxon>
        <taxon>Steinernematidae</taxon>
        <taxon>Steinernema</taxon>
    </lineage>
</organism>
<evidence type="ECO:0000313" key="2">
    <source>
        <dbReference type="EMBL" id="KAK0425523.1"/>
    </source>
</evidence>